<keyword evidence="6" id="KW-1185">Reference proteome</keyword>
<gene>
    <name evidence="5" type="primary">phnF</name>
    <name evidence="5" type="ORF">JK364_40480</name>
</gene>
<sequence length="248" mass="27069">MTRSATGYSTWRLIADQLRSEIVDGSFPPEVKLPTEGELADRFGVHRNTVRQSVAALAAEGLVATRQGSGTFVVPHTLLVHRISLRTRLSESIGRPGATSHRPIAAEIVASPPHEVATRLRLDGRPALQVETVADVNGTTVARSTAWFDVALTPDLDIHLRQTRSITKALRAVGIDDYVRTWSAVSSRIANGTEAEDMNLPAGSIVLVVRSVNTLVDRTPLQYTNTRFRADRVELDIDFDAFNDLGGH</sequence>
<dbReference type="SMART" id="SM00345">
    <property type="entry name" value="HTH_GNTR"/>
    <property type="match status" value="1"/>
</dbReference>
<comment type="caution">
    <text evidence="5">The sequence shown here is derived from an EMBL/GenBank/DDBJ whole genome shotgun (WGS) entry which is preliminary data.</text>
</comment>
<dbReference type="InterPro" id="IPR050679">
    <property type="entry name" value="Bact_HTH_transcr_reg"/>
</dbReference>
<dbReference type="SUPFAM" id="SSF64288">
    <property type="entry name" value="Chorismate lyase-like"/>
    <property type="match status" value="1"/>
</dbReference>
<dbReference type="SMART" id="SM00866">
    <property type="entry name" value="UTRA"/>
    <property type="match status" value="1"/>
</dbReference>
<dbReference type="Pfam" id="PF07702">
    <property type="entry name" value="UTRA"/>
    <property type="match status" value="1"/>
</dbReference>
<dbReference type="InterPro" id="IPR011663">
    <property type="entry name" value="UTRA"/>
</dbReference>
<dbReference type="PANTHER" id="PTHR44846">
    <property type="entry name" value="MANNOSYL-D-GLYCERATE TRANSPORT/METABOLISM SYSTEM REPRESSOR MNGR-RELATED"/>
    <property type="match status" value="1"/>
</dbReference>
<dbReference type="InterPro" id="IPR000524">
    <property type="entry name" value="Tscrpt_reg_HTH_GntR"/>
</dbReference>
<dbReference type="InterPro" id="IPR036390">
    <property type="entry name" value="WH_DNA-bd_sf"/>
</dbReference>
<evidence type="ECO:0000256" key="1">
    <source>
        <dbReference type="ARBA" id="ARBA00023015"/>
    </source>
</evidence>
<dbReference type="PANTHER" id="PTHR44846:SF1">
    <property type="entry name" value="MANNOSYL-D-GLYCERATE TRANSPORT_METABOLISM SYSTEM REPRESSOR MNGR-RELATED"/>
    <property type="match status" value="1"/>
</dbReference>
<proteinExistence type="predicted"/>
<evidence type="ECO:0000259" key="4">
    <source>
        <dbReference type="PROSITE" id="PS50949"/>
    </source>
</evidence>
<keyword evidence="1" id="KW-0805">Transcription regulation</keyword>
<keyword evidence="3" id="KW-0804">Transcription</keyword>
<accession>A0ABS1Q1Q3</accession>
<dbReference type="EMBL" id="JAERRG010000024">
    <property type="protein sequence ID" value="MBL1118602.1"/>
    <property type="molecule type" value="Genomic_DNA"/>
</dbReference>
<name>A0ABS1Q1Q3_9ACTN</name>
<dbReference type="NCBIfam" id="TIGR02325">
    <property type="entry name" value="C_P_lyase_phnF"/>
    <property type="match status" value="1"/>
</dbReference>
<dbReference type="RefSeq" id="WP_201856420.1">
    <property type="nucleotide sequence ID" value="NZ_JAERRG010000024.1"/>
</dbReference>
<dbReference type="PROSITE" id="PS50949">
    <property type="entry name" value="HTH_GNTR"/>
    <property type="match status" value="1"/>
</dbReference>
<dbReference type="PRINTS" id="PR00035">
    <property type="entry name" value="HTHGNTR"/>
</dbReference>
<evidence type="ECO:0000256" key="3">
    <source>
        <dbReference type="ARBA" id="ARBA00023163"/>
    </source>
</evidence>
<dbReference type="SUPFAM" id="SSF46785">
    <property type="entry name" value="Winged helix' DNA-binding domain"/>
    <property type="match status" value="1"/>
</dbReference>
<dbReference type="Gene3D" id="1.10.10.10">
    <property type="entry name" value="Winged helix-like DNA-binding domain superfamily/Winged helix DNA-binding domain"/>
    <property type="match status" value="1"/>
</dbReference>
<dbReference type="InterPro" id="IPR028978">
    <property type="entry name" value="Chorismate_lyase_/UTRA_dom_sf"/>
</dbReference>
<dbReference type="InterPro" id="IPR012702">
    <property type="entry name" value="CP_lyase_PhnF"/>
</dbReference>
<reference evidence="5 6" key="1">
    <citation type="submission" date="2021-01" db="EMBL/GenBank/DDBJ databases">
        <title>WGS of actinomycetes isolated from Thailand.</title>
        <authorList>
            <person name="Thawai C."/>
        </authorList>
    </citation>
    <scope>NUCLEOTIDE SEQUENCE [LARGE SCALE GENOMIC DNA]</scope>
    <source>
        <strain evidence="5 6">CA3R110</strain>
    </source>
</reference>
<feature type="domain" description="HTH gntR-type" evidence="4">
    <location>
        <begin position="8"/>
        <end position="76"/>
    </location>
</feature>
<evidence type="ECO:0000313" key="6">
    <source>
        <dbReference type="Proteomes" id="UP000621510"/>
    </source>
</evidence>
<protein>
    <submittedName>
        <fullName evidence="5">Phosphonate metabolism transcriptional regulator PhnF</fullName>
    </submittedName>
</protein>
<organism evidence="5 6">
    <name type="scientific">Streptomyces endocoffeicus</name>
    <dbReference type="NCBI Taxonomy" id="2898945"/>
    <lineage>
        <taxon>Bacteria</taxon>
        <taxon>Bacillati</taxon>
        <taxon>Actinomycetota</taxon>
        <taxon>Actinomycetes</taxon>
        <taxon>Kitasatosporales</taxon>
        <taxon>Streptomycetaceae</taxon>
        <taxon>Streptomyces</taxon>
    </lineage>
</organism>
<dbReference type="Gene3D" id="3.40.1410.10">
    <property type="entry name" value="Chorismate lyase-like"/>
    <property type="match status" value="1"/>
</dbReference>
<evidence type="ECO:0000256" key="2">
    <source>
        <dbReference type="ARBA" id="ARBA00023125"/>
    </source>
</evidence>
<keyword evidence="2" id="KW-0238">DNA-binding</keyword>
<dbReference type="Proteomes" id="UP000621510">
    <property type="component" value="Unassembled WGS sequence"/>
</dbReference>
<evidence type="ECO:0000313" key="5">
    <source>
        <dbReference type="EMBL" id="MBL1118602.1"/>
    </source>
</evidence>
<dbReference type="InterPro" id="IPR036388">
    <property type="entry name" value="WH-like_DNA-bd_sf"/>
</dbReference>
<dbReference type="Pfam" id="PF00392">
    <property type="entry name" value="GntR"/>
    <property type="match status" value="1"/>
</dbReference>
<dbReference type="CDD" id="cd07377">
    <property type="entry name" value="WHTH_GntR"/>
    <property type="match status" value="1"/>
</dbReference>